<organism evidence="2 3">
    <name type="scientific">Butyrivibrio fibrisolvens</name>
    <dbReference type="NCBI Taxonomy" id="831"/>
    <lineage>
        <taxon>Bacteria</taxon>
        <taxon>Bacillati</taxon>
        <taxon>Bacillota</taxon>
        <taxon>Clostridia</taxon>
        <taxon>Lachnospirales</taxon>
        <taxon>Lachnospiraceae</taxon>
        <taxon>Butyrivibrio</taxon>
    </lineage>
</organism>
<dbReference type="SMART" id="SM00332">
    <property type="entry name" value="PP2Cc"/>
    <property type="match status" value="1"/>
</dbReference>
<dbReference type="InterPro" id="IPR036457">
    <property type="entry name" value="PPM-type-like_dom_sf"/>
</dbReference>
<proteinExistence type="predicted"/>
<dbReference type="Pfam" id="PF13672">
    <property type="entry name" value="PP2C_2"/>
    <property type="match status" value="1"/>
</dbReference>
<gene>
    <name evidence="2" type="ORF">SAMN04487884_11513</name>
</gene>
<name>A0A1H9TJ47_BUTFI</name>
<accession>A0A1H9TJ47</accession>
<dbReference type="EMBL" id="FOGJ01000015">
    <property type="protein sequence ID" value="SER96879.1"/>
    <property type="molecule type" value="Genomic_DNA"/>
</dbReference>
<dbReference type="CDD" id="cd00143">
    <property type="entry name" value="PP2Cc"/>
    <property type="match status" value="1"/>
</dbReference>
<dbReference type="RefSeq" id="WP_330387608.1">
    <property type="nucleotide sequence ID" value="NZ_FOGJ01000015.1"/>
</dbReference>
<dbReference type="Gene3D" id="3.60.40.10">
    <property type="entry name" value="PPM-type phosphatase domain"/>
    <property type="match status" value="1"/>
</dbReference>
<feature type="domain" description="PPM-type phosphatase" evidence="1">
    <location>
        <begin position="4"/>
        <end position="241"/>
    </location>
</feature>
<dbReference type="SUPFAM" id="SSF81606">
    <property type="entry name" value="PP2C-like"/>
    <property type="match status" value="1"/>
</dbReference>
<evidence type="ECO:0000313" key="2">
    <source>
        <dbReference type="EMBL" id="SER96879.1"/>
    </source>
</evidence>
<dbReference type="Proteomes" id="UP000182584">
    <property type="component" value="Unassembled WGS sequence"/>
</dbReference>
<dbReference type="InterPro" id="IPR001932">
    <property type="entry name" value="PPM-type_phosphatase-like_dom"/>
</dbReference>
<protein>
    <submittedName>
        <fullName evidence="2">Protein phosphatase</fullName>
    </submittedName>
</protein>
<dbReference type="AlphaFoldDB" id="A0A1H9TJ47"/>
<evidence type="ECO:0000259" key="1">
    <source>
        <dbReference type="PROSITE" id="PS51746"/>
    </source>
</evidence>
<dbReference type="PROSITE" id="PS51746">
    <property type="entry name" value="PPM_2"/>
    <property type="match status" value="1"/>
</dbReference>
<dbReference type="PANTHER" id="PTHR47992">
    <property type="entry name" value="PROTEIN PHOSPHATASE"/>
    <property type="match status" value="1"/>
</dbReference>
<dbReference type="NCBIfam" id="NF033484">
    <property type="entry name" value="Stp1_PP2C_phos"/>
    <property type="match status" value="1"/>
</dbReference>
<dbReference type="eggNOG" id="COG0631">
    <property type="taxonomic scope" value="Bacteria"/>
</dbReference>
<dbReference type="SMART" id="SM00331">
    <property type="entry name" value="PP2C_SIG"/>
    <property type="match status" value="1"/>
</dbReference>
<dbReference type="InterPro" id="IPR015655">
    <property type="entry name" value="PP2C"/>
</dbReference>
<dbReference type="GO" id="GO:0004722">
    <property type="term" value="F:protein serine/threonine phosphatase activity"/>
    <property type="evidence" value="ECO:0007669"/>
    <property type="project" value="InterPro"/>
</dbReference>
<evidence type="ECO:0000313" key="3">
    <source>
        <dbReference type="Proteomes" id="UP000182584"/>
    </source>
</evidence>
<reference evidence="2 3" key="1">
    <citation type="submission" date="2016-10" db="EMBL/GenBank/DDBJ databases">
        <authorList>
            <person name="de Groot N.N."/>
        </authorList>
    </citation>
    <scope>NUCLEOTIDE SEQUENCE [LARGE SCALE GENOMIC DNA]</scope>
    <source>
        <strain evidence="2 3">AR40</strain>
    </source>
</reference>
<sequence length="246" mass="27201">MIKSFSITDIGKERELNQDYVFESQKRIGNLSNLFIVADGMGGHNAGDYASRFSVNKIVEGIEGSFEQSPVKILNQSIQNANAQLRRVAEEDISMKGMGTTLVAATIMGHFLQVANIGDSRLYIINGDNIRQITRDHSLVEEMVRMGGIDREAARNHIDKNIITRAVGATDKLDIDFFQEEINAGDIILMCSDGLTNMLSDDAIRDIVNRQGEIEDKARVLVNAANENGGKDNISVILIEISEEDR</sequence>